<evidence type="ECO:0000313" key="2">
    <source>
        <dbReference type="Proteomes" id="UP001595526"/>
    </source>
</evidence>
<organism evidence="1 2">
    <name type="scientific">Parapedobacter deserti</name>
    <dbReference type="NCBI Taxonomy" id="1912957"/>
    <lineage>
        <taxon>Bacteria</taxon>
        <taxon>Pseudomonadati</taxon>
        <taxon>Bacteroidota</taxon>
        <taxon>Sphingobacteriia</taxon>
        <taxon>Sphingobacteriales</taxon>
        <taxon>Sphingobacteriaceae</taxon>
        <taxon>Parapedobacter</taxon>
    </lineage>
</organism>
<gene>
    <name evidence="1" type="ORF">ACFOET_11005</name>
</gene>
<dbReference type="EMBL" id="JBHRTA010000031">
    <property type="protein sequence ID" value="MFC3198139.1"/>
    <property type="molecule type" value="Genomic_DNA"/>
</dbReference>
<sequence length="190" mass="21274">MNSTQRTNIKNAVQDAADLNCATYVVNMALANKPDLAIGICVDGTLGNGTYNAATKSIVFSTNFASTHVEVIRHELFHAYQDNIAYSGGIGNYSLGEPVYSNIEFEQALFHDIMMLHGSSATAMNYSEDEQLKGQYKTWIDSLTNNGTEYPDFSANWSTFETKYFEFLEEFKDTNPYYNAPIIGTLNRKH</sequence>
<accession>A0ABV7JJ62</accession>
<keyword evidence="2" id="KW-1185">Reference proteome</keyword>
<dbReference type="Proteomes" id="UP001595526">
    <property type="component" value="Unassembled WGS sequence"/>
</dbReference>
<name>A0ABV7JJ62_9SPHI</name>
<evidence type="ECO:0000313" key="1">
    <source>
        <dbReference type="EMBL" id="MFC3198139.1"/>
    </source>
</evidence>
<protein>
    <submittedName>
        <fullName evidence="1">Uncharacterized protein</fullName>
    </submittedName>
</protein>
<comment type="caution">
    <text evidence="1">The sequence shown here is derived from an EMBL/GenBank/DDBJ whole genome shotgun (WGS) entry which is preliminary data.</text>
</comment>
<proteinExistence type="predicted"/>
<reference evidence="2" key="1">
    <citation type="journal article" date="2019" name="Int. J. Syst. Evol. Microbiol.">
        <title>The Global Catalogue of Microorganisms (GCM) 10K type strain sequencing project: providing services to taxonomists for standard genome sequencing and annotation.</title>
        <authorList>
            <consortium name="The Broad Institute Genomics Platform"/>
            <consortium name="The Broad Institute Genome Sequencing Center for Infectious Disease"/>
            <person name="Wu L."/>
            <person name="Ma J."/>
        </authorList>
    </citation>
    <scope>NUCLEOTIDE SEQUENCE [LARGE SCALE GENOMIC DNA]</scope>
    <source>
        <strain evidence="2">KCTC 52416</strain>
    </source>
</reference>